<dbReference type="RefSeq" id="WP_212531252.1">
    <property type="nucleotide sequence ID" value="NZ_JAGSOG010000160.1"/>
</dbReference>
<proteinExistence type="predicted"/>
<protein>
    <recommendedName>
        <fullName evidence="4">Thiopeptide-type bacteriocin biosynthesis domain-containing protein</fullName>
    </recommendedName>
</protein>
<comment type="caution">
    <text evidence="2">The sequence shown here is derived from an EMBL/GenBank/DDBJ whole genome shotgun (WGS) entry which is preliminary data.</text>
</comment>
<dbReference type="Proteomes" id="UP000675781">
    <property type="component" value="Unassembled WGS sequence"/>
</dbReference>
<dbReference type="EMBL" id="JAGSOG010000160">
    <property type="protein sequence ID" value="MBR7836778.1"/>
    <property type="molecule type" value="Genomic_DNA"/>
</dbReference>
<sequence length="400" mass="43912">MTETGNQETTVAEPATGPASGTDPADAAARDVVAYYHHPSKGPLLREAVLPLAERCAAQGLRVHIERHWLHGPHLRLRLRGPIEQVAEAAEWGAAALREWIGEHPSISDLSTGELLAQAAQAGRAELIPPPYEPVLRDNTVRVEPVDLAPLRALIGADSAALRDDLLRLGLPALRAGSTFLGEHGDEGRARVRLAVAALAAHACAHPGGLVGGHYSYVSHLEDFLVHEDQDGRLRQAFDNNWRAVGEPMTALVGRIAERGADGWESEWADWSRAAWDLTRSRLAAGAHLSGDPGEYRLRAAATGDKDTVVRWDREQRTRFSDFHRLLGRADPEGTMWSRPEYVIYRSCTNALYRLFAVCDLRPLERYLAAHLVVQTVPLVTGHDWRTEMTAVVDAVERAS</sequence>
<dbReference type="AlphaFoldDB" id="A0A941EUN4"/>
<evidence type="ECO:0000313" key="3">
    <source>
        <dbReference type="Proteomes" id="UP000675781"/>
    </source>
</evidence>
<reference evidence="2" key="1">
    <citation type="submission" date="2021-04" db="EMBL/GenBank/DDBJ databases">
        <title>Genome based classification of Actinospica acidithermotolerans sp. nov., an actinobacterium isolated from an Indonesian hot spring.</title>
        <authorList>
            <person name="Kusuma A.B."/>
            <person name="Putra K.E."/>
            <person name="Nafisah S."/>
            <person name="Loh J."/>
            <person name="Nouioui I."/>
            <person name="Goodfellow M."/>
        </authorList>
    </citation>
    <scope>NUCLEOTIDE SEQUENCE</scope>
    <source>
        <strain evidence="2">CSCA 57</strain>
    </source>
</reference>
<name>A0A941EUN4_9ACTN</name>
<organism evidence="2 3">
    <name type="scientific">Actinospica durhamensis</name>
    <dbReference type="NCBI Taxonomy" id="1508375"/>
    <lineage>
        <taxon>Bacteria</taxon>
        <taxon>Bacillati</taxon>
        <taxon>Actinomycetota</taxon>
        <taxon>Actinomycetes</taxon>
        <taxon>Catenulisporales</taxon>
        <taxon>Actinospicaceae</taxon>
        <taxon>Actinospica</taxon>
    </lineage>
</organism>
<evidence type="ECO:0000313" key="2">
    <source>
        <dbReference type="EMBL" id="MBR7836778.1"/>
    </source>
</evidence>
<evidence type="ECO:0000256" key="1">
    <source>
        <dbReference type="SAM" id="MobiDB-lite"/>
    </source>
</evidence>
<feature type="region of interest" description="Disordered" evidence="1">
    <location>
        <begin position="1"/>
        <end position="25"/>
    </location>
</feature>
<feature type="compositionally biased region" description="Polar residues" evidence="1">
    <location>
        <begin position="1"/>
        <end position="10"/>
    </location>
</feature>
<evidence type="ECO:0008006" key="4">
    <source>
        <dbReference type="Google" id="ProtNLM"/>
    </source>
</evidence>
<gene>
    <name evidence="2" type="ORF">KDL01_26090</name>
</gene>
<keyword evidence="3" id="KW-1185">Reference proteome</keyword>
<accession>A0A941EUN4</accession>